<keyword evidence="9" id="KW-1133">Transmembrane helix</keyword>
<evidence type="ECO:0000256" key="2">
    <source>
        <dbReference type="ARBA" id="ARBA00010617"/>
    </source>
</evidence>
<evidence type="ECO:0000256" key="5">
    <source>
        <dbReference type="ARBA" id="ARBA00023033"/>
    </source>
</evidence>
<feature type="transmembrane region" description="Helical" evidence="9">
    <location>
        <begin position="302"/>
        <end position="323"/>
    </location>
</feature>
<evidence type="ECO:0000313" key="11">
    <source>
        <dbReference type="Proteomes" id="UP001302126"/>
    </source>
</evidence>
<dbReference type="PROSITE" id="PS00086">
    <property type="entry name" value="CYTOCHROME_P450"/>
    <property type="match status" value="1"/>
</dbReference>
<keyword evidence="4 6" id="KW-0408">Iron</keyword>
<dbReference type="InterPro" id="IPR036396">
    <property type="entry name" value="Cyt_P450_sf"/>
</dbReference>
<keyword evidence="6 7" id="KW-0349">Heme</keyword>
<feature type="transmembrane region" description="Helical" evidence="9">
    <location>
        <begin position="12"/>
        <end position="32"/>
    </location>
</feature>
<dbReference type="GO" id="GO:0016705">
    <property type="term" value="F:oxidoreductase activity, acting on paired donors, with incorporation or reduction of molecular oxygen"/>
    <property type="evidence" value="ECO:0007669"/>
    <property type="project" value="InterPro"/>
</dbReference>
<gene>
    <name evidence="10" type="ORF">QBC35DRAFT_406384</name>
</gene>
<dbReference type="InterPro" id="IPR002403">
    <property type="entry name" value="Cyt_P450_E_grp-IV"/>
</dbReference>
<reference evidence="10" key="2">
    <citation type="submission" date="2023-05" db="EMBL/GenBank/DDBJ databases">
        <authorList>
            <consortium name="Lawrence Berkeley National Laboratory"/>
            <person name="Steindorff A."/>
            <person name="Hensen N."/>
            <person name="Bonometti L."/>
            <person name="Westerberg I."/>
            <person name="Brannstrom I.O."/>
            <person name="Guillou S."/>
            <person name="Cros-Aarteil S."/>
            <person name="Calhoun S."/>
            <person name="Haridas S."/>
            <person name="Kuo A."/>
            <person name="Mondo S."/>
            <person name="Pangilinan J."/>
            <person name="Riley R."/>
            <person name="Labutti K."/>
            <person name="Andreopoulos B."/>
            <person name="Lipzen A."/>
            <person name="Chen C."/>
            <person name="Yanf M."/>
            <person name="Daum C."/>
            <person name="Ng V."/>
            <person name="Clum A."/>
            <person name="Ohm R."/>
            <person name="Martin F."/>
            <person name="Silar P."/>
            <person name="Natvig D."/>
            <person name="Lalanne C."/>
            <person name="Gautier V."/>
            <person name="Ament-Velasquez S.L."/>
            <person name="Kruys A."/>
            <person name="Hutchinson M.I."/>
            <person name="Powell A.J."/>
            <person name="Barry K."/>
            <person name="Miller A.N."/>
            <person name="Grigoriev I.V."/>
            <person name="Debuchy R."/>
            <person name="Gladieux P."/>
            <person name="Thoren M.H."/>
            <person name="Johannesson H."/>
        </authorList>
    </citation>
    <scope>NUCLEOTIDE SEQUENCE</scope>
    <source>
        <strain evidence="10">PSN309</strain>
    </source>
</reference>
<dbReference type="GO" id="GO:0005506">
    <property type="term" value="F:iron ion binding"/>
    <property type="evidence" value="ECO:0007669"/>
    <property type="project" value="InterPro"/>
</dbReference>
<dbReference type="PANTHER" id="PTHR47582:SF1">
    <property type="entry name" value="P450, PUTATIVE (EUROFUNG)-RELATED"/>
    <property type="match status" value="1"/>
</dbReference>
<evidence type="ECO:0000256" key="9">
    <source>
        <dbReference type="SAM" id="Phobius"/>
    </source>
</evidence>
<evidence type="ECO:0000313" key="10">
    <source>
        <dbReference type="EMBL" id="KAK4189397.1"/>
    </source>
</evidence>
<evidence type="ECO:0000256" key="1">
    <source>
        <dbReference type="ARBA" id="ARBA00001971"/>
    </source>
</evidence>
<dbReference type="Pfam" id="PF00067">
    <property type="entry name" value="p450"/>
    <property type="match status" value="1"/>
</dbReference>
<sequence>MPALVNLVLGAVGTYPITTFIIAALAAVYVVLYQLQKTKDNVSEPPIIPSKIPFLGHVLGMLFHGGRYVKNIGLQNPNLPIFTLPIPFSRMYIVTDPSLASTVQRASKQLSFTPLVPDITKRVLGLDSSTVSIVRQKIDHATPGEEKGFLADMHDFVATSFGPGDTLESLSLVAARELVRQVSLFAAEEEVDLLDWIRHFVTIATANFFYGPLNPFPSEPELEQAFWDFDSGLGSLLALGPLARLFAPRALYGREKLVKAFQKYLSPPSALQKADPLVQKRVAIALHHGWTLKETARSDVSFLFAGIVNTATTAFWVVVHLFAEPKLLEEIREELLSSSVSTVDGKAEEGREMLRLDLKKLKENNNTPKLHALLKECLRSNSDTYSTRLVVPTTPVFLNEYYLRPGSIVQISGGTMHASPAIWGEDVSLFKADRFLSTQTPTTDNNSRKKETQKQHPGFRAFGGGKTLCPGRHFATAEILALVAIIAIKFDISSCDEERIKIPEKEDGVMPVHVLEPKTRVKVRVRVRDGREVRVV</sequence>
<keyword evidence="9" id="KW-0812">Transmembrane</keyword>
<feature type="region of interest" description="Disordered" evidence="8">
    <location>
        <begin position="438"/>
        <end position="457"/>
    </location>
</feature>
<evidence type="ECO:0000256" key="4">
    <source>
        <dbReference type="ARBA" id="ARBA00023004"/>
    </source>
</evidence>
<comment type="similarity">
    <text evidence="2 7">Belongs to the cytochrome P450 family.</text>
</comment>
<evidence type="ECO:0000256" key="8">
    <source>
        <dbReference type="SAM" id="MobiDB-lite"/>
    </source>
</evidence>
<organism evidence="10 11">
    <name type="scientific">Podospora australis</name>
    <dbReference type="NCBI Taxonomy" id="1536484"/>
    <lineage>
        <taxon>Eukaryota</taxon>
        <taxon>Fungi</taxon>
        <taxon>Dikarya</taxon>
        <taxon>Ascomycota</taxon>
        <taxon>Pezizomycotina</taxon>
        <taxon>Sordariomycetes</taxon>
        <taxon>Sordariomycetidae</taxon>
        <taxon>Sordariales</taxon>
        <taxon>Podosporaceae</taxon>
        <taxon>Podospora</taxon>
    </lineage>
</organism>
<dbReference type="Gene3D" id="1.10.630.10">
    <property type="entry name" value="Cytochrome P450"/>
    <property type="match status" value="1"/>
</dbReference>
<dbReference type="EMBL" id="MU864376">
    <property type="protein sequence ID" value="KAK4189397.1"/>
    <property type="molecule type" value="Genomic_DNA"/>
</dbReference>
<evidence type="ECO:0000256" key="6">
    <source>
        <dbReference type="PIRSR" id="PIRSR602403-1"/>
    </source>
</evidence>
<keyword evidence="5 7" id="KW-0503">Monooxygenase</keyword>
<dbReference type="Proteomes" id="UP001302126">
    <property type="component" value="Unassembled WGS sequence"/>
</dbReference>
<feature type="binding site" description="axial binding residue" evidence="6">
    <location>
        <position position="469"/>
    </location>
    <ligand>
        <name>heme</name>
        <dbReference type="ChEBI" id="CHEBI:30413"/>
    </ligand>
    <ligandPart>
        <name>Fe</name>
        <dbReference type="ChEBI" id="CHEBI:18248"/>
    </ligandPart>
</feature>
<dbReference type="InterPro" id="IPR001128">
    <property type="entry name" value="Cyt_P450"/>
</dbReference>
<keyword evidence="11" id="KW-1185">Reference proteome</keyword>
<keyword evidence="3 6" id="KW-0479">Metal-binding</keyword>
<evidence type="ECO:0000256" key="3">
    <source>
        <dbReference type="ARBA" id="ARBA00022723"/>
    </source>
</evidence>
<protein>
    <submittedName>
        <fullName evidence="10">Cholesterol 7-alpha-monooxygenase</fullName>
    </submittedName>
</protein>
<keyword evidence="9" id="KW-0472">Membrane</keyword>
<proteinExistence type="inferred from homology"/>
<dbReference type="AlphaFoldDB" id="A0AAN7AKI0"/>
<accession>A0AAN7AKI0</accession>
<name>A0AAN7AKI0_9PEZI</name>
<dbReference type="PANTHER" id="PTHR47582">
    <property type="entry name" value="P450, PUTATIVE (EUROFUNG)-RELATED"/>
    <property type="match status" value="1"/>
</dbReference>
<dbReference type="PRINTS" id="PR00465">
    <property type="entry name" value="EP450IV"/>
</dbReference>
<evidence type="ECO:0000256" key="7">
    <source>
        <dbReference type="RuleBase" id="RU000461"/>
    </source>
</evidence>
<comment type="caution">
    <text evidence="10">The sequence shown here is derived from an EMBL/GenBank/DDBJ whole genome shotgun (WGS) entry which is preliminary data.</text>
</comment>
<reference evidence="10" key="1">
    <citation type="journal article" date="2023" name="Mol. Phylogenet. Evol.">
        <title>Genome-scale phylogeny and comparative genomics of the fungal order Sordariales.</title>
        <authorList>
            <person name="Hensen N."/>
            <person name="Bonometti L."/>
            <person name="Westerberg I."/>
            <person name="Brannstrom I.O."/>
            <person name="Guillou S."/>
            <person name="Cros-Aarteil S."/>
            <person name="Calhoun S."/>
            <person name="Haridas S."/>
            <person name="Kuo A."/>
            <person name="Mondo S."/>
            <person name="Pangilinan J."/>
            <person name="Riley R."/>
            <person name="LaButti K."/>
            <person name="Andreopoulos B."/>
            <person name="Lipzen A."/>
            <person name="Chen C."/>
            <person name="Yan M."/>
            <person name="Daum C."/>
            <person name="Ng V."/>
            <person name="Clum A."/>
            <person name="Steindorff A."/>
            <person name="Ohm R.A."/>
            <person name="Martin F."/>
            <person name="Silar P."/>
            <person name="Natvig D.O."/>
            <person name="Lalanne C."/>
            <person name="Gautier V."/>
            <person name="Ament-Velasquez S.L."/>
            <person name="Kruys A."/>
            <person name="Hutchinson M.I."/>
            <person name="Powell A.J."/>
            <person name="Barry K."/>
            <person name="Miller A.N."/>
            <person name="Grigoriev I.V."/>
            <person name="Debuchy R."/>
            <person name="Gladieux P."/>
            <person name="Hiltunen Thoren M."/>
            <person name="Johannesson H."/>
        </authorList>
    </citation>
    <scope>NUCLEOTIDE SEQUENCE</scope>
    <source>
        <strain evidence="10">PSN309</strain>
    </source>
</reference>
<dbReference type="InterPro" id="IPR053007">
    <property type="entry name" value="CYP450_monoxygenase_sec-met"/>
</dbReference>
<dbReference type="GO" id="GO:0004497">
    <property type="term" value="F:monooxygenase activity"/>
    <property type="evidence" value="ECO:0007669"/>
    <property type="project" value="UniProtKB-KW"/>
</dbReference>
<comment type="cofactor">
    <cofactor evidence="1 6">
        <name>heme</name>
        <dbReference type="ChEBI" id="CHEBI:30413"/>
    </cofactor>
</comment>
<keyword evidence="7" id="KW-0560">Oxidoreductase</keyword>
<dbReference type="CDD" id="cd11040">
    <property type="entry name" value="CYP7_CYP8-like"/>
    <property type="match status" value="1"/>
</dbReference>
<dbReference type="InterPro" id="IPR017972">
    <property type="entry name" value="Cyt_P450_CS"/>
</dbReference>
<dbReference type="GO" id="GO:0020037">
    <property type="term" value="F:heme binding"/>
    <property type="evidence" value="ECO:0007669"/>
    <property type="project" value="InterPro"/>
</dbReference>
<dbReference type="SUPFAM" id="SSF48264">
    <property type="entry name" value="Cytochrome P450"/>
    <property type="match status" value="1"/>
</dbReference>